<sequence>MAVKGQDPSIVEELLIVDLSILNARDKGNTVVHMAIRKCRPQLLSVDVNAINNQKETAMDLAEKLQHGESAFEIKEALTEAGVKHARNVVVLFASIAFMAIFNFPGQYFQVGPDARSQHCR</sequence>
<evidence type="ECO:0000256" key="1">
    <source>
        <dbReference type="ARBA" id="ARBA00022737"/>
    </source>
</evidence>
<evidence type="ECO:0000256" key="2">
    <source>
        <dbReference type="ARBA" id="ARBA00023043"/>
    </source>
</evidence>
<dbReference type="EMBL" id="CM010715">
    <property type="protein sequence ID" value="RZC46768.1"/>
    <property type="molecule type" value="Genomic_DNA"/>
</dbReference>
<dbReference type="SUPFAM" id="SSF48403">
    <property type="entry name" value="Ankyrin repeat"/>
    <property type="match status" value="1"/>
</dbReference>
<keyword evidence="5" id="KW-1185">Reference proteome</keyword>
<evidence type="ECO:0000313" key="4">
    <source>
        <dbReference type="EMBL" id="RZC46768.1"/>
    </source>
</evidence>
<evidence type="ECO:0008006" key="6">
    <source>
        <dbReference type="Google" id="ProtNLM"/>
    </source>
</evidence>
<keyword evidence="1" id="KW-0677">Repeat</keyword>
<proteinExistence type="predicted"/>
<keyword evidence="3" id="KW-0472">Membrane</keyword>
<reference evidence="4 5" key="1">
    <citation type="journal article" date="2018" name="Science">
        <title>The opium poppy genome and morphinan production.</title>
        <authorList>
            <person name="Guo L."/>
            <person name="Winzer T."/>
            <person name="Yang X."/>
            <person name="Li Y."/>
            <person name="Ning Z."/>
            <person name="He Z."/>
            <person name="Teodor R."/>
            <person name="Lu Y."/>
            <person name="Bowser T.A."/>
            <person name="Graham I.A."/>
            <person name="Ye K."/>
        </authorList>
    </citation>
    <scope>NUCLEOTIDE SEQUENCE [LARGE SCALE GENOMIC DNA]</scope>
    <source>
        <strain evidence="5">cv. HN1</strain>
        <tissue evidence="4">Leaves</tissue>
    </source>
</reference>
<keyword evidence="2" id="KW-0040">ANK repeat</keyword>
<feature type="transmembrane region" description="Helical" evidence="3">
    <location>
        <begin position="89"/>
        <end position="109"/>
    </location>
</feature>
<dbReference type="GO" id="GO:0005886">
    <property type="term" value="C:plasma membrane"/>
    <property type="evidence" value="ECO:0007669"/>
    <property type="project" value="TreeGrafter"/>
</dbReference>
<dbReference type="Gramene" id="RZC46768">
    <property type="protein sequence ID" value="RZC46768"/>
    <property type="gene ID" value="C5167_039719"/>
</dbReference>
<evidence type="ECO:0000256" key="3">
    <source>
        <dbReference type="SAM" id="Phobius"/>
    </source>
</evidence>
<organism evidence="4 5">
    <name type="scientific">Papaver somniferum</name>
    <name type="common">Opium poppy</name>
    <dbReference type="NCBI Taxonomy" id="3469"/>
    <lineage>
        <taxon>Eukaryota</taxon>
        <taxon>Viridiplantae</taxon>
        <taxon>Streptophyta</taxon>
        <taxon>Embryophyta</taxon>
        <taxon>Tracheophyta</taxon>
        <taxon>Spermatophyta</taxon>
        <taxon>Magnoliopsida</taxon>
        <taxon>Ranunculales</taxon>
        <taxon>Papaveraceae</taxon>
        <taxon>Papaveroideae</taxon>
        <taxon>Papaver</taxon>
    </lineage>
</organism>
<dbReference type="PANTHER" id="PTHR24186">
    <property type="entry name" value="PROTEIN PHOSPHATASE 1 REGULATORY SUBUNIT"/>
    <property type="match status" value="1"/>
</dbReference>
<keyword evidence="3" id="KW-0812">Transmembrane</keyword>
<dbReference type="Gene3D" id="1.25.40.20">
    <property type="entry name" value="Ankyrin repeat-containing domain"/>
    <property type="match status" value="1"/>
</dbReference>
<evidence type="ECO:0000313" key="5">
    <source>
        <dbReference type="Proteomes" id="UP000316621"/>
    </source>
</evidence>
<protein>
    <recommendedName>
        <fullName evidence="6">PGG domain-containing protein</fullName>
    </recommendedName>
</protein>
<dbReference type="AlphaFoldDB" id="A0A4Y7IH16"/>
<gene>
    <name evidence="4" type="ORF">C5167_039719</name>
</gene>
<dbReference type="InterPro" id="IPR036770">
    <property type="entry name" value="Ankyrin_rpt-contain_sf"/>
</dbReference>
<dbReference type="PANTHER" id="PTHR24186:SF2">
    <property type="entry name" value="OS02G0735700 PROTEIN"/>
    <property type="match status" value="1"/>
</dbReference>
<dbReference type="Proteomes" id="UP000316621">
    <property type="component" value="Chromosome 1"/>
</dbReference>
<name>A0A4Y7IH16_PAPSO</name>
<accession>A0A4Y7IH16</accession>
<keyword evidence="3" id="KW-1133">Transmembrane helix</keyword>